<dbReference type="Pfam" id="PF19124">
    <property type="entry name" value="DUF5808"/>
    <property type="match status" value="1"/>
</dbReference>
<dbReference type="InterPro" id="IPR012867">
    <property type="entry name" value="DUF1648"/>
</dbReference>
<reference evidence="4 5" key="1">
    <citation type="submission" date="2018-06" db="EMBL/GenBank/DDBJ databases">
        <title>Thermoflavimicrobium daqus sp. nov., a thermophilic microbe isolated from Moutai-flavour Daqu.</title>
        <authorList>
            <person name="Wang X."/>
            <person name="Zhou H."/>
        </authorList>
    </citation>
    <scope>NUCLEOTIDE SEQUENCE [LARGE SCALE GENOMIC DNA]</scope>
    <source>
        <strain evidence="4 5">FBKL4.011</strain>
    </source>
</reference>
<dbReference type="InterPro" id="IPR043831">
    <property type="entry name" value="DUF5808"/>
</dbReference>
<keyword evidence="1" id="KW-1133">Transmembrane helix</keyword>
<feature type="transmembrane region" description="Helical" evidence="1">
    <location>
        <begin position="236"/>
        <end position="260"/>
    </location>
</feature>
<feature type="transmembrane region" description="Helical" evidence="1">
    <location>
        <begin position="6"/>
        <end position="23"/>
    </location>
</feature>
<evidence type="ECO:0008006" key="6">
    <source>
        <dbReference type="Google" id="ProtNLM"/>
    </source>
</evidence>
<evidence type="ECO:0000259" key="2">
    <source>
        <dbReference type="Pfam" id="PF07853"/>
    </source>
</evidence>
<feature type="transmembrane region" description="Helical" evidence="1">
    <location>
        <begin position="142"/>
        <end position="161"/>
    </location>
</feature>
<dbReference type="Pfam" id="PF07853">
    <property type="entry name" value="DUF1648"/>
    <property type="match status" value="1"/>
</dbReference>
<evidence type="ECO:0000256" key="1">
    <source>
        <dbReference type="SAM" id="Phobius"/>
    </source>
</evidence>
<sequence>MNNISELLPFYFGLIFPLIFAIFQPYITRKTESFGVSIPEEFYNDPGIIAFRKRYSTILSIFAIFMLILFTACIFSISLDKIGTCFAILLIVEIILSYLIYWQFHKKMKDLKLNKELLQDKKQRRIVDSSFHQQKLTYSNRWLLIPFVIAVGTYLLSLFFYEQIPEQIPIRYNFDNQVTAYKTKSYGTLLQIPLIQLFITGIFLFVNISNSKGKQQLTASNPQKSLQQNILFRRKWSLWSIISPIIFTLSFLLIQLNYIIPIPPNLLGMVLLFTIAIVIIWSVILSFKLGQGGSRISEKETTINPKIVNIDDDRYWKAGIFYFNPKDPTLIVEKRFGIGWTFNFARPLAWLILVLILVVPLLPLLLQ</sequence>
<feature type="domain" description="DUF5808" evidence="3">
    <location>
        <begin position="325"/>
        <end position="350"/>
    </location>
</feature>
<name>A0A364K9H2_9BACL</name>
<keyword evidence="1" id="KW-0812">Transmembrane</keyword>
<comment type="caution">
    <text evidence="4">The sequence shown here is derived from an EMBL/GenBank/DDBJ whole genome shotgun (WGS) entry which is preliminary data.</text>
</comment>
<dbReference type="PANTHER" id="PTHR37810">
    <property type="entry name" value="IMMUNITY PROTEIN SDPI"/>
    <property type="match status" value="1"/>
</dbReference>
<feature type="transmembrane region" description="Helical" evidence="1">
    <location>
        <begin position="348"/>
        <end position="366"/>
    </location>
</feature>
<dbReference type="GO" id="GO:0009636">
    <property type="term" value="P:response to toxic substance"/>
    <property type="evidence" value="ECO:0007669"/>
    <property type="project" value="TreeGrafter"/>
</dbReference>
<gene>
    <name evidence="4" type="ORF">DL897_02455</name>
</gene>
<dbReference type="OrthoDB" id="157646at2"/>
<dbReference type="Proteomes" id="UP000251213">
    <property type="component" value="Unassembled WGS sequence"/>
</dbReference>
<dbReference type="InterPro" id="IPR014574">
    <property type="entry name" value="UCP032908"/>
</dbReference>
<evidence type="ECO:0000259" key="3">
    <source>
        <dbReference type="Pfam" id="PF19124"/>
    </source>
</evidence>
<proteinExistence type="predicted"/>
<keyword evidence="5" id="KW-1185">Reference proteome</keyword>
<keyword evidence="1" id="KW-0472">Membrane</keyword>
<dbReference type="AlphaFoldDB" id="A0A364K9H2"/>
<feature type="transmembrane region" description="Helical" evidence="1">
    <location>
        <begin position="58"/>
        <end position="79"/>
    </location>
</feature>
<dbReference type="RefSeq" id="WP_113657532.1">
    <property type="nucleotide sequence ID" value="NZ_KZ845663.1"/>
</dbReference>
<accession>A0A364K9H2</accession>
<organism evidence="4 5">
    <name type="scientific">Thermoflavimicrobium daqui</name>
    <dbReference type="NCBI Taxonomy" id="2137476"/>
    <lineage>
        <taxon>Bacteria</taxon>
        <taxon>Bacillati</taxon>
        <taxon>Bacillota</taxon>
        <taxon>Bacilli</taxon>
        <taxon>Bacillales</taxon>
        <taxon>Thermoactinomycetaceae</taxon>
        <taxon>Thermoflavimicrobium</taxon>
    </lineage>
</organism>
<dbReference type="PIRSF" id="PIRSF032908">
    <property type="entry name" value="UCP032908"/>
    <property type="match status" value="1"/>
</dbReference>
<feature type="transmembrane region" description="Helical" evidence="1">
    <location>
        <begin position="189"/>
        <end position="208"/>
    </location>
</feature>
<evidence type="ECO:0000313" key="5">
    <source>
        <dbReference type="Proteomes" id="UP000251213"/>
    </source>
</evidence>
<reference evidence="4 5" key="2">
    <citation type="submission" date="2018-06" db="EMBL/GenBank/DDBJ databases">
        <authorList>
            <person name="Zhirakovskaya E."/>
        </authorList>
    </citation>
    <scope>NUCLEOTIDE SEQUENCE [LARGE SCALE GENOMIC DNA]</scope>
    <source>
        <strain evidence="4 5">FBKL4.011</strain>
    </source>
</reference>
<evidence type="ECO:0000313" key="4">
    <source>
        <dbReference type="EMBL" id="RAL26928.1"/>
    </source>
</evidence>
<protein>
    <recommendedName>
        <fullName evidence="6">DUF1648 domain-containing protein</fullName>
    </recommendedName>
</protein>
<dbReference type="PANTHER" id="PTHR37810:SF9">
    <property type="entry name" value="MEMBRANE PROTEIN"/>
    <property type="match status" value="1"/>
</dbReference>
<feature type="transmembrane region" description="Helical" evidence="1">
    <location>
        <begin position="85"/>
        <end position="104"/>
    </location>
</feature>
<feature type="transmembrane region" description="Helical" evidence="1">
    <location>
        <begin position="266"/>
        <end position="287"/>
    </location>
</feature>
<feature type="domain" description="DUF1648" evidence="2">
    <location>
        <begin position="148"/>
        <end position="197"/>
    </location>
</feature>
<dbReference type="EMBL" id="QJKK01000001">
    <property type="protein sequence ID" value="RAL26928.1"/>
    <property type="molecule type" value="Genomic_DNA"/>
</dbReference>